<keyword evidence="1" id="KW-1133">Transmembrane helix</keyword>
<dbReference type="AlphaFoldDB" id="A0AAN0JYZ4"/>
<organism evidence="2 3">
    <name type="scientific">Amphimedon queenslandica</name>
    <name type="common">Sponge</name>
    <dbReference type="NCBI Taxonomy" id="400682"/>
    <lineage>
        <taxon>Eukaryota</taxon>
        <taxon>Metazoa</taxon>
        <taxon>Porifera</taxon>
        <taxon>Demospongiae</taxon>
        <taxon>Heteroscleromorpha</taxon>
        <taxon>Haplosclerida</taxon>
        <taxon>Niphatidae</taxon>
        <taxon>Amphimedon</taxon>
    </lineage>
</organism>
<evidence type="ECO:0000313" key="3">
    <source>
        <dbReference type="Proteomes" id="UP000007879"/>
    </source>
</evidence>
<dbReference type="EnsemblMetazoa" id="XM_020006572.1">
    <property type="protein sequence ID" value="XP_019862131.1"/>
    <property type="gene ID" value="LOC109590683"/>
</dbReference>
<evidence type="ECO:0000313" key="2">
    <source>
        <dbReference type="EnsemblMetazoa" id="XP_019862131.1"/>
    </source>
</evidence>
<feature type="transmembrane region" description="Helical" evidence="1">
    <location>
        <begin position="38"/>
        <end position="69"/>
    </location>
</feature>
<keyword evidence="1" id="KW-0472">Membrane</keyword>
<reference evidence="2" key="2">
    <citation type="submission" date="2024-06" db="UniProtKB">
        <authorList>
            <consortium name="EnsemblMetazoa"/>
        </authorList>
    </citation>
    <scope>IDENTIFICATION</scope>
</reference>
<proteinExistence type="predicted"/>
<dbReference type="Proteomes" id="UP000007879">
    <property type="component" value="Unassembled WGS sequence"/>
</dbReference>
<name>A0AAN0JYZ4_AMPQE</name>
<reference evidence="3" key="1">
    <citation type="journal article" date="2010" name="Nature">
        <title>The Amphimedon queenslandica genome and the evolution of animal complexity.</title>
        <authorList>
            <person name="Srivastava M."/>
            <person name="Simakov O."/>
            <person name="Chapman J."/>
            <person name="Fahey B."/>
            <person name="Gauthier M.E."/>
            <person name="Mitros T."/>
            <person name="Richards G.S."/>
            <person name="Conaco C."/>
            <person name="Dacre M."/>
            <person name="Hellsten U."/>
            <person name="Larroux C."/>
            <person name="Putnam N.H."/>
            <person name="Stanke M."/>
            <person name="Adamska M."/>
            <person name="Darling A."/>
            <person name="Degnan S.M."/>
            <person name="Oakley T.H."/>
            <person name="Plachetzki D.C."/>
            <person name="Zhai Y."/>
            <person name="Adamski M."/>
            <person name="Calcino A."/>
            <person name="Cummins S.F."/>
            <person name="Goodstein D.M."/>
            <person name="Harris C."/>
            <person name="Jackson D.J."/>
            <person name="Leys S.P."/>
            <person name="Shu S."/>
            <person name="Woodcroft B.J."/>
            <person name="Vervoort M."/>
            <person name="Kosik K.S."/>
            <person name="Manning G."/>
            <person name="Degnan B.M."/>
            <person name="Rokhsar D.S."/>
        </authorList>
    </citation>
    <scope>NUCLEOTIDE SEQUENCE [LARGE SCALE GENOMIC DNA]</scope>
</reference>
<sequence length="162" mass="17764">MYLVKHMNAITGFVSMPLYQECNITIIFSNGAGSTEPFILPLAILTSLGIIILSLMMCLTVSVCSAIIYKRKLHRAGTSLQKQKASTATNEAYQINSLMIYSNPVYEEIEGNRRELINNPVYGEVKGSKRELISNPAYGEIEGSGGELVNNLAYGKIEGSSY</sequence>
<evidence type="ECO:0000256" key="1">
    <source>
        <dbReference type="SAM" id="Phobius"/>
    </source>
</evidence>
<keyword evidence="1" id="KW-0812">Transmembrane</keyword>
<keyword evidence="3" id="KW-1185">Reference proteome</keyword>
<gene>
    <name evidence="2" type="primary">109590683</name>
</gene>
<accession>A0AAN0JYZ4</accession>
<protein>
    <submittedName>
        <fullName evidence="2">Uncharacterized protein</fullName>
    </submittedName>
</protein>